<organism evidence="1 2">
    <name type="scientific">Chromobacterium vaccinii</name>
    <dbReference type="NCBI Taxonomy" id="1108595"/>
    <lineage>
        <taxon>Bacteria</taxon>
        <taxon>Pseudomonadati</taxon>
        <taxon>Pseudomonadota</taxon>
        <taxon>Betaproteobacteria</taxon>
        <taxon>Neisseriales</taxon>
        <taxon>Chromobacteriaceae</taxon>
        <taxon>Chromobacterium</taxon>
    </lineage>
</organism>
<dbReference type="EMBL" id="CP017707">
    <property type="protein sequence ID" value="AOZ48810.1"/>
    <property type="molecule type" value="Genomic_DNA"/>
</dbReference>
<dbReference type="GeneID" id="68839910"/>
<proteinExistence type="predicted"/>
<dbReference type="Proteomes" id="UP000178776">
    <property type="component" value="Chromosome"/>
</dbReference>
<dbReference type="AlphaFoldDB" id="A0A1D9LC54"/>
<sequence length="59" mass="6325">MSEQGFTKGQAVSFTTIHGREGKGKIIDITKGAKGDFIKVQEDGSDKVTSCRPKQLKAA</sequence>
<dbReference type="KEGG" id="cvc:BKX93_01565"/>
<evidence type="ECO:0000313" key="1">
    <source>
        <dbReference type="EMBL" id="AOZ48810.1"/>
    </source>
</evidence>
<accession>A0A1D9LC54</accession>
<name>A0A1D9LC54_9NEIS</name>
<gene>
    <name evidence="1" type="ORF">BKX93_01565</name>
</gene>
<evidence type="ECO:0000313" key="2">
    <source>
        <dbReference type="Proteomes" id="UP000178776"/>
    </source>
</evidence>
<dbReference type="RefSeq" id="WP_070978325.1">
    <property type="nucleotide sequence ID" value="NZ_CP017707.1"/>
</dbReference>
<reference evidence="1 2" key="1">
    <citation type="submission" date="2016-10" db="EMBL/GenBank/DDBJ databases">
        <title>Chromobacterium muskegensis sp. nov., an insecticidal bacterium isolated from Sphagnum bogs.</title>
        <authorList>
            <person name="Sparks M.E."/>
            <person name="Blackburn M.B."/>
            <person name="Gundersen-Rindal D.E."/>
            <person name="Mitchell A."/>
            <person name="Farrar R."/>
            <person name="Kuhar D."/>
        </authorList>
    </citation>
    <scope>NUCLEOTIDE SEQUENCE [LARGE SCALE GENOMIC DNA]</scope>
    <source>
        <strain evidence="1 2">21-1</strain>
    </source>
</reference>
<protein>
    <recommendedName>
        <fullName evidence="3">Hypervirulence associated protein TUDOR domain-containing protein</fullName>
    </recommendedName>
</protein>
<evidence type="ECO:0008006" key="3">
    <source>
        <dbReference type="Google" id="ProtNLM"/>
    </source>
</evidence>